<evidence type="ECO:0000256" key="3">
    <source>
        <dbReference type="ARBA" id="ARBA00022525"/>
    </source>
</evidence>
<dbReference type="Gene3D" id="1.20.1250.10">
    <property type="match status" value="1"/>
</dbReference>
<dbReference type="GO" id="GO:0005615">
    <property type="term" value="C:extracellular space"/>
    <property type="evidence" value="ECO:0007669"/>
    <property type="project" value="TreeGrafter"/>
</dbReference>
<dbReference type="Ensembl" id="ENSDCDT00010046280.1">
    <property type="protein sequence ID" value="ENSDCDP00010036808.1"/>
    <property type="gene ID" value="ENSDCDG00010023747.1"/>
</dbReference>
<dbReference type="GO" id="GO:0031667">
    <property type="term" value="P:response to nutrient levels"/>
    <property type="evidence" value="ECO:0007669"/>
    <property type="project" value="TreeGrafter"/>
</dbReference>
<reference evidence="8" key="3">
    <citation type="submission" date="2025-09" db="UniProtKB">
        <authorList>
            <consortium name="Ensembl"/>
        </authorList>
    </citation>
    <scope>IDENTIFICATION</scope>
</reference>
<protein>
    <recommendedName>
        <fullName evidence="10">Prolactin</fullName>
    </recommendedName>
</protein>
<keyword evidence="4 7" id="KW-0372">Hormone</keyword>
<dbReference type="PROSITE" id="PS00338">
    <property type="entry name" value="SOMATOTROPIN_2"/>
    <property type="match status" value="1"/>
</dbReference>
<name>A0AAY4CUJ2_9TELE</name>
<keyword evidence="9" id="KW-1185">Reference proteome</keyword>
<proteinExistence type="inferred from homology"/>
<evidence type="ECO:0000256" key="4">
    <source>
        <dbReference type="ARBA" id="ARBA00022702"/>
    </source>
</evidence>
<dbReference type="GeneTree" id="ENSGT00950000182818"/>
<dbReference type="InterPro" id="IPR009079">
    <property type="entry name" value="4_helix_cytokine-like_core"/>
</dbReference>
<evidence type="ECO:0000256" key="7">
    <source>
        <dbReference type="RuleBase" id="RU003618"/>
    </source>
</evidence>
<evidence type="ECO:0000256" key="6">
    <source>
        <dbReference type="ARBA" id="ARBA00023157"/>
    </source>
</evidence>
<dbReference type="AlphaFoldDB" id="A0AAY4CUJ2"/>
<dbReference type="PANTHER" id="PTHR11417">
    <property type="entry name" value="SOMATOTROPIN,PROLACTIN"/>
    <property type="match status" value="1"/>
</dbReference>
<dbReference type="Pfam" id="PF00103">
    <property type="entry name" value="Hormone_1"/>
    <property type="match status" value="1"/>
</dbReference>
<dbReference type="PANTHER" id="PTHR11417:SF5">
    <property type="entry name" value="PROLACTIN"/>
    <property type="match status" value="1"/>
</dbReference>
<dbReference type="GO" id="GO:0005179">
    <property type="term" value="F:hormone activity"/>
    <property type="evidence" value="ECO:0007669"/>
    <property type="project" value="UniProtKB-KW"/>
</dbReference>
<dbReference type="InterPro" id="IPR001400">
    <property type="entry name" value="Somatotropin/Prolactin"/>
</dbReference>
<dbReference type="PRINTS" id="PR00836">
    <property type="entry name" value="SOMATOTROPIN"/>
</dbReference>
<evidence type="ECO:0000313" key="8">
    <source>
        <dbReference type="Ensembl" id="ENSDCDP00010036808.1"/>
    </source>
</evidence>
<evidence type="ECO:0000256" key="5">
    <source>
        <dbReference type="ARBA" id="ARBA00022729"/>
    </source>
</evidence>
<dbReference type="GO" id="GO:0046427">
    <property type="term" value="P:positive regulation of receptor signaling pathway via JAK-STAT"/>
    <property type="evidence" value="ECO:0007669"/>
    <property type="project" value="TreeGrafter"/>
</dbReference>
<gene>
    <name evidence="8" type="primary">PRL</name>
</gene>
<dbReference type="PROSITE" id="PS00266">
    <property type="entry name" value="SOMATOTROPIN_1"/>
    <property type="match status" value="1"/>
</dbReference>
<sequence>ADASVLSVVNGCDDLCVSVCVSVSVLMCAAMCSEAVGVSDLLDRASQISDKLHSLSTSLSNDLDSHFVPVTRLLMPRPSACHTSSLQTPNDKDHALRVPETELLSLVRSLVLAWTDPLALLSSEASALDHPANSIINTKAKELHDQSKTLGEGLEHLVSKMGSSGPSISLLPLFESNDLGQDPTSRLVNFHFLLSCFRRDSHKIDSFLKVLRCRAAPMNPDTC</sequence>
<dbReference type="SUPFAM" id="SSF47266">
    <property type="entry name" value="4-helical cytokines"/>
    <property type="match status" value="1"/>
</dbReference>
<keyword evidence="6" id="KW-1015">Disulfide bond</keyword>
<keyword evidence="5" id="KW-0732">Signal</keyword>
<evidence type="ECO:0000256" key="1">
    <source>
        <dbReference type="ARBA" id="ARBA00004613"/>
    </source>
</evidence>
<evidence type="ECO:0000256" key="2">
    <source>
        <dbReference type="ARBA" id="ARBA00008474"/>
    </source>
</evidence>
<reference evidence="8" key="2">
    <citation type="submission" date="2025-08" db="UniProtKB">
        <authorList>
            <consortium name="Ensembl"/>
        </authorList>
    </citation>
    <scope>IDENTIFICATION</scope>
</reference>
<dbReference type="GO" id="GO:0008284">
    <property type="term" value="P:positive regulation of cell population proliferation"/>
    <property type="evidence" value="ECO:0007669"/>
    <property type="project" value="TreeGrafter"/>
</dbReference>
<evidence type="ECO:0000313" key="9">
    <source>
        <dbReference type="Proteomes" id="UP000694580"/>
    </source>
</evidence>
<accession>A0AAY4CUJ2</accession>
<evidence type="ECO:0008006" key="10">
    <source>
        <dbReference type="Google" id="ProtNLM"/>
    </source>
</evidence>
<dbReference type="Proteomes" id="UP000694580">
    <property type="component" value="Chromosome 7"/>
</dbReference>
<keyword evidence="3" id="KW-0964">Secreted</keyword>
<comment type="similarity">
    <text evidence="2 7">Belongs to the somatotropin/prolactin family.</text>
</comment>
<organism evidence="8 9">
    <name type="scientific">Denticeps clupeoides</name>
    <name type="common">denticle herring</name>
    <dbReference type="NCBI Taxonomy" id="299321"/>
    <lineage>
        <taxon>Eukaryota</taxon>
        <taxon>Metazoa</taxon>
        <taxon>Chordata</taxon>
        <taxon>Craniata</taxon>
        <taxon>Vertebrata</taxon>
        <taxon>Euteleostomi</taxon>
        <taxon>Actinopterygii</taxon>
        <taxon>Neopterygii</taxon>
        <taxon>Teleostei</taxon>
        <taxon>Clupei</taxon>
        <taxon>Clupeiformes</taxon>
        <taxon>Denticipitoidei</taxon>
        <taxon>Denticipitidae</taxon>
        <taxon>Denticeps</taxon>
    </lineage>
</organism>
<comment type="subcellular location">
    <subcellularLocation>
        <location evidence="1 7">Secreted</location>
    </subcellularLocation>
</comment>
<dbReference type="InterPro" id="IPR018116">
    <property type="entry name" value="Somatotropin_CS"/>
</dbReference>
<reference evidence="8 9" key="1">
    <citation type="submission" date="2020-06" db="EMBL/GenBank/DDBJ databases">
        <authorList>
            <consortium name="Wellcome Sanger Institute Data Sharing"/>
        </authorList>
    </citation>
    <scope>NUCLEOTIDE SEQUENCE [LARGE SCALE GENOMIC DNA]</scope>
</reference>